<dbReference type="AlphaFoldDB" id="A0A0R3MNK5"/>
<accession>A0A0R3MNK5</accession>
<comment type="caution">
    <text evidence="1">The sequence shown here is derived from an EMBL/GenBank/DDBJ whole genome shotgun (WGS) entry which is preliminary data.</text>
</comment>
<dbReference type="SUPFAM" id="SSF53335">
    <property type="entry name" value="S-adenosyl-L-methionine-dependent methyltransferases"/>
    <property type="match status" value="1"/>
</dbReference>
<dbReference type="CDD" id="cd02440">
    <property type="entry name" value="AdoMet_MTases"/>
    <property type="match status" value="1"/>
</dbReference>
<reference evidence="1 2" key="1">
    <citation type="submission" date="2014-03" db="EMBL/GenBank/DDBJ databases">
        <title>Bradyrhizobium valentinum sp. nov., isolated from effective nodules of Lupinus mariae-josephae, a lupine endemic of basic-lime soils in Eastern Spain.</title>
        <authorList>
            <person name="Duran D."/>
            <person name="Rey L."/>
            <person name="Navarro A."/>
            <person name="Busquets A."/>
            <person name="Imperial J."/>
            <person name="Ruiz-Argueso T."/>
        </authorList>
    </citation>
    <scope>NUCLEOTIDE SEQUENCE [LARGE SCALE GENOMIC DNA]</scope>
    <source>
        <strain evidence="1 2">Ro19</strain>
    </source>
</reference>
<evidence type="ECO:0000313" key="1">
    <source>
        <dbReference type="EMBL" id="KRR18502.1"/>
    </source>
</evidence>
<keyword evidence="2" id="KW-1185">Reference proteome</keyword>
<evidence type="ECO:0008006" key="3">
    <source>
        <dbReference type="Google" id="ProtNLM"/>
    </source>
</evidence>
<dbReference type="Gene3D" id="3.40.50.150">
    <property type="entry name" value="Vaccinia Virus protein VP39"/>
    <property type="match status" value="1"/>
</dbReference>
<dbReference type="EMBL" id="LLYA01000194">
    <property type="protein sequence ID" value="KRR18502.1"/>
    <property type="molecule type" value="Genomic_DNA"/>
</dbReference>
<organism evidence="1 2">
    <name type="scientific">Bradyrhizobium retamae</name>
    <dbReference type="NCBI Taxonomy" id="1300035"/>
    <lineage>
        <taxon>Bacteria</taxon>
        <taxon>Pseudomonadati</taxon>
        <taxon>Pseudomonadota</taxon>
        <taxon>Alphaproteobacteria</taxon>
        <taxon>Hyphomicrobiales</taxon>
        <taxon>Nitrobacteraceae</taxon>
        <taxon>Bradyrhizobium</taxon>
    </lineage>
</organism>
<name>A0A0R3MNK5_9BRAD</name>
<sequence length="279" mass="31306">MQNDAARCRSCSAVYPCAGGVPVLVRDAQTLASEIEEARRVNPAWYVAEQPPESASPWRHHLKKRRLYVERVLGRELARRGKGRAARLLDLGCGDGNHLVWLKRFAEDLYGCDYNVVRLARARARDQDATLFLADILDFPAADGTFDVVFFNHVIEHIPDDSAALASVARILAPGGLLVLGTPNEGAWWWQLAYKRAPDVRATTDHVHFYTAETLARKVSAAGLDILEVEHMGWGPPDWRLDGRIRKYKFLDDLFEALGRRLIPRQASSLYFVATKSNA</sequence>
<dbReference type="PANTHER" id="PTHR43861">
    <property type="entry name" value="TRANS-ACONITATE 2-METHYLTRANSFERASE-RELATED"/>
    <property type="match status" value="1"/>
</dbReference>
<dbReference type="InterPro" id="IPR029063">
    <property type="entry name" value="SAM-dependent_MTases_sf"/>
</dbReference>
<gene>
    <name evidence="1" type="ORF">CQ13_34850</name>
</gene>
<dbReference type="Proteomes" id="UP000052023">
    <property type="component" value="Unassembled WGS sequence"/>
</dbReference>
<proteinExistence type="predicted"/>
<protein>
    <recommendedName>
        <fullName evidence="3">Methyltransferase type 11 domain-containing protein</fullName>
    </recommendedName>
</protein>
<evidence type="ECO:0000313" key="2">
    <source>
        <dbReference type="Proteomes" id="UP000052023"/>
    </source>
</evidence>
<dbReference type="Pfam" id="PF13489">
    <property type="entry name" value="Methyltransf_23"/>
    <property type="match status" value="1"/>
</dbReference>